<dbReference type="EMBL" id="PEZF01000052">
    <property type="protein sequence ID" value="PIS16870.1"/>
    <property type="molecule type" value="Genomic_DNA"/>
</dbReference>
<organism evidence="2 3">
    <name type="scientific">Candidatus Portnoybacteria bacterium CG09_land_8_20_14_0_10_44_13</name>
    <dbReference type="NCBI Taxonomy" id="1974811"/>
    <lineage>
        <taxon>Bacteria</taxon>
        <taxon>Candidatus Portnoyibacteriota</taxon>
    </lineage>
</organism>
<evidence type="ECO:0000256" key="1">
    <source>
        <dbReference type="SAM" id="Phobius"/>
    </source>
</evidence>
<proteinExistence type="predicted"/>
<accession>A0A2H0WW20</accession>
<keyword evidence="1" id="KW-1133">Transmembrane helix</keyword>
<feature type="transmembrane region" description="Helical" evidence="1">
    <location>
        <begin position="6"/>
        <end position="25"/>
    </location>
</feature>
<name>A0A2H0WW20_9BACT</name>
<evidence type="ECO:0000313" key="3">
    <source>
        <dbReference type="Proteomes" id="UP000229080"/>
    </source>
</evidence>
<keyword evidence="1" id="KW-0812">Transmembrane</keyword>
<dbReference type="AlphaFoldDB" id="A0A2H0WW20"/>
<protein>
    <submittedName>
        <fullName evidence="2">Uncharacterized protein</fullName>
    </submittedName>
</protein>
<comment type="caution">
    <text evidence="2">The sequence shown here is derived from an EMBL/GenBank/DDBJ whole genome shotgun (WGS) entry which is preliminary data.</text>
</comment>
<sequence>QEIFFVSAIELLVYFLIGTLIAEWYEAELLAFIKRGGALLPKKVEAISNRMIYGWLWLLPCERIKGLGPWKK</sequence>
<dbReference type="Proteomes" id="UP000229080">
    <property type="component" value="Unassembled WGS sequence"/>
</dbReference>
<reference evidence="3" key="1">
    <citation type="submission" date="2017-09" db="EMBL/GenBank/DDBJ databases">
        <title>Depth-based differentiation of microbial function through sediment-hosted aquifers and enrichment of novel symbionts in the deep terrestrial subsurface.</title>
        <authorList>
            <person name="Probst A.J."/>
            <person name="Ladd B."/>
            <person name="Jarett J.K."/>
            <person name="Geller-Mcgrath D.E."/>
            <person name="Sieber C.M.K."/>
            <person name="Emerson J.B."/>
            <person name="Anantharaman K."/>
            <person name="Thomas B.C."/>
            <person name="Malmstrom R."/>
            <person name="Stieglmeier M."/>
            <person name="Klingl A."/>
            <person name="Woyke T."/>
            <person name="Ryan C.M."/>
            <person name="Banfield J.F."/>
        </authorList>
    </citation>
    <scope>NUCLEOTIDE SEQUENCE [LARGE SCALE GENOMIC DNA]</scope>
</reference>
<keyword evidence="1" id="KW-0472">Membrane</keyword>
<evidence type="ECO:0000313" key="2">
    <source>
        <dbReference type="EMBL" id="PIS16870.1"/>
    </source>
</evidence>
<feature type="non-terminal residue" evidence="2">
    <location>
        <position position="1"/>
    </location>
</feature>
<gene>
    <name evidence="2" type="ORF">COT61_01685</name>
</gene>